<dbReference type="GO" id="GO:0005886">
    <property type="term" value="C:plasma membrane"/>
    <property type="evidence" value="ECO:0007669"/>
    <property type="project" value="TreeGrafter"/>
</dbReference>
<accession>A0A345UIL9</accession>
<dbReference type="GO" id="GO:0019432">
    <property type="term" value="P:triglyceride biosynthetic process"/>
    <property type="evidence" value="ECO:0007669"/>
    <property type="project" value="UniProtKB-UniPathway"/>
</dbReference>
<keyword evidence="14" id="KW-1185">Reference proteome</keyword>
<keyword evidence="9 13" id="KW-0012">Acyltransferase</keyword>
<dbReference type="PANTHER" id="PTHR31650:SF1">
    <property type="entry name" value="WAX ESTER SYNTHASE_DIACYLGLYCEROL ACYLTRANSFERASE 4-RELATED"/>
    <property type="match status" value="1"/>
</dbReference>
<keyword evidence="8" id="KW-0443">Lipid metabolism</keyword>
<comment type="pathway">
    <text evidence="2">Lipid metabolism.</text>
</comment>
<dbReference type="PANTHER" id="PTHR31650">
    <property type="entry name" value="O-ACYLTRANSFERASE (WSD1-LIKE) FAMILY PROTEIN"/>
    <property type="match status" value="1"/>
</dbReference>
<comment type="pathway">
    <text evidence="1">Glycerolipid metabolism; triacylglycerol biosynthesis.</text>
</comment>
<evidence type="ECO:0000256" key="7">
    <source>
        <dbReference type="ARBA" id="ARBA00022798"/>
    </source>
</evidence>
<evidence type="ECO:0000313" key="14">
    <source>
        <dbReference type="Proteomes" id="UP000254808"/>
    </source>
</evidence>
<dbReference type="Proteomes" id="UP000254808">
    <property type="component" value="Chromosome"/>
</dbReference>
<evidence type="ECO:0000256" key="1">
    <source>
        <dbReference type="ARBA" id="ARBA00004771"/>
    </source>
</evidence>
<dbReference type="Pfam" id="PF06974">
    <property type="entry name" value="WS_DGAT_C"/>
    <property type="match status" value="1"/>
</dbReference>
<evidence type="ECO:0000256" key="10">
    <source>
        <dbReference type="ARBA" id="ARBA00048109"/>
    </source>
</evidence>
<evidence type="ECO:0000256" key="6">
    <source>
        <dbReference type="ARBA" id="ARBA00022679"/>
    </source>
</evidence>
<evidence type="ECO:0000259" key="11">
    <source>
        <dbReference type="Pfam" id="PF03007"/>
    </source>
</evidence>
<sequence>MLSGADSAWLRMEQPQNQMVITGMLKLGHSPDWKVFEEVIRKRLLIFDRFRQRVLNPDTIPIWVPDHHFELSYHIRQVDLSDRPHQPAIQEYVEEMLSNPLDFSRPLWELHLLETRDQTTLVAKLHHCIADGIALVRILLSLTTVSADGAYFDPIREYKPVRRTGKQHAGLFSTAGEGIKRIIKALYKFVSMPADTATHVKGELQTIKTAAWSAPVPLADVKALAAKYKTTINDILLWLACGALRRYLTTTGEKPEGASSFRVSIPVNLRYGDDTVMTGNQFGLVFLELPVGVENSQERLRLVQQRMNEIKASGEAWVAYGVLSLLGKMPLVVEQFVVKFLSSKCSAVVTNVPGPRRPLFLAGAKIEDIMFWVPKSGMLGVGISLISYNGGVRIGIASDAGRVPEPDLITRYFVELFDSETANKT</sequence>
<evidence type="ECO:0000256" key="5">
    <source>
        <dbReference type="ARBA" id="ARBA00022516"/>
    </source>
</evidence>
<dbReference type="SUPFAM" id="SSF52777">
    <property type="entry name" value="CoA-dependent acyltransferases"/>
    <property type="match status" value="1"/>
</dbReference>
<dbReference type="InterPro" id="IPR045034">
    <property type="entry name" value="O-acyltransferase_WSD1-like"/>
</dbReference>
<dbReference type="AlphaFoldDB" id="A0A345UIL9"/>
<dbReference type="GO" id="GO:0004144">
    <property type="term" value="F:diacylglycerol O-acyltransferase activity"/>
    <property type="evidence" value="ECO:0007669"/>
    <property type="project" value="UniProtKB-EC"/>
</dbReference>
<keyword evidence="7" id="KW-0319">Glycerol metabolism</keyword>
<dbReference type="Gene3D" id="3.30.559.10">
    <property type="entry name" value="Chloramphenicol acetyltransferase-like domain"/>
    <property type="match status" value="1"/>
</dbReference>
<dbReference type="InterPro" id="IPR009721">
    <property type="entry name" value="O-acyltransferase_WSD1_C"/>
</dbReference>
<dbReference type="NCBIfam" id="TIGR02946">
    <property type="entry name" value="acyl_WS_DGAT"/>
    <property type="match status" value="1"/>
</dbReference>
<dbReference type="KEGG" id="cprv:CYPRO_1051"/>
<evidence type="ECO:0000256" key="8">
    <source>
        <dbReference type="ARBA" id="ARBA00023098"/>
    </source>
</evidence>
<evidence type="ECO:0000256" key="4">
    <source>
        <dbReference type="ARBA" id="ARBA00013244"/>
    </source>
</evidence>
<proteinExistence type="inferred from homology"/>
<dbReference type="InterPro" id="IPR014292">
    <property type="entry name" value="Acyl_transf_WS/DGAT"/>
</dbReference>
<comment type="catalytic activity">
    <reaction evidence="10">
        <text>an acyl-CoA + a 1,2-diacyl-sn-glycerol = a triacyl-sn-glycerol + CoA</text>
        <dbReference type="Rhea" id="RHEA:10868"/>
        <dbReference type="ChEBI" id="CHEBI:17815"/>
        <dbReference type="ChEBI" id="CHEBI:57287"/>
        <dbReference type="ChEBI" id="CHEBI:58342"/>
        <dbReference type="ChEBI" id="CHEBI:64615"/>
        <dbReference type="EC" id="2.3.1.20"/>
    </reaction>
</comment>
<name>A0A345UIL9_9BACT</name>
<dbReference type="Pfam" id="PF03007">
    <property type="entry name" value="WS_DGAT_cat"/>
    <property type="match status" value="1"/>
</dbReference>
<evidence type="ECO:0000256" key="3">
    <source>
        <dbReference type="ARBA" id="ARBA00009587"/>
    </source>
</evidence>
<feature type="domain" description="O-acyltransferase WSD1-like N-terminal" evidence="11">
    <location>
        <begin position="2"/>
        <end position="203"/>
    </location>
</feature>
<dbReference type="InterPro" id="IPR004255">
    <property type="entry name" value="O-acyltransferase_WSD1_N"/>
</dbReference>
<feature type="domain" description="O-acyltransferase WSD1 C-terminal" evidence="12">
    <location>
        <begin position="279"/>
        <end position="418"/>
    </location>
</feature>
<dbReference type="GO" id="GO:0006071">
    <property type="term" value="P:glycerol metabolic process"/>
    <property type="evidence" value="ECO:0007669"/>
    <property type="project" value="UniProtKB-KW"/>
</dbReference>
<keyword evidence="6 13" id="KW-0808">Transferase</keyword>
<dbReference type="UniPathway" id="UPA00282"/>
<evidence type="ECO:0000313" key="13">
    <source>
        <dbReference type="EMBL" id="AXJ00321.1"/>
    </source>
</evidence>
<protein>
    <recommendedName>
        <fullName evidence="4">diacylglycerol O-acyltransferase</fullName>
        <ecNumber evidence="4">2.3.1.20</ecNumber>
    </recommendedName>
</protein>
<dbReference type="InterPro" id="IPR023213">
    <property type="entry name" value="CAT-like_dom_sf"/>
</dbReference>
<dbReference type="EMBL" id="CP027806">
    <property type="protein sequence ID" value="AXJ00321.1"/>
    <property type="molecule type" value="Genomic_DNA"/>
</dbReference>
<keyword evidence="5" id="KW-0444">Lipid biosynthesis</keyword>
<reference evidence="13 14" key="1">
    <citation type="submission" date="2018-03" db="EMBL/GenBank/DDBJ databases">
        <title>Phenotypic and genomic properties of Cyclonatronum proteinivorum gen. nov., sp. nov., a haloalkaliphilic bacteroidete from soda lakes possessing Na+-translocating rhodopsin.</title>
        <authorList>
            <person name="Toshchakov S.V."/>
            <person name="Korzhenkov A."/>
            <person name="Samarov N.I."/>
            <person name="Kublanov I.V."/>
            <person name="Muntyan M.S."/>
            <person name="Sorokin D.Y."/>
        </authorList>
    </citation>
    <scope>NUCLEOTIDE SEQUENCE [LARGE SCALE GENOMIC DNA]</scope>
    <source>
        <strain evidence="13 14">Omega</strain>
    </source>
</reference>
<evidence type="ECO:0000256" key="2">
    <source>
        <dbReference type="ARBA" id="ARBA00005189"/>
    </source>
</evidence>
<comment type="similarity">
    <text evidence="3">Belongs to the long-chain O-acyltransferase family.</text>
</comment>
<evidence type="ECO:0000256" key="9">
    <source>
        <dbReference type="ARBA" id="ARBA00023315"/>
    </source>
</evidence>
<dbReference type="EC" id="2.3.1.20" evidence="4"/>
<gene>
    <name evidence="13" type="ORF">CYPRO_1051</name>
</gene>
<organism evidence="13 14">
    <name type="scientific">Cyclonatronum proteinivorum</name>
    <dbReference type="NCBI Taxonomy" id="1457365"/>
    <lineage>
        <taxon>Bacteria</taxon>
        <taxon>Pseudomonadati</taxon>
        <taxon>Balneolota</taxon>
        <taxon>Balneolia</taxon>
        <taxon>Balneolales</taxon>
        <taxon>Cyclonatronaceae</taxon>
        <taxon>Cyclonatronum</taxon>
    </lineage>
</organism>
<evidence type="ECO:0000259" key="12">
    <source>
        <dbReference type="Pfam" id="PF06974"/>
    </source>
</evidence>